<dbReference type="EMBL" id="JAGRRH010000001">
    <property type="protein sequence ID" value="KAG7374214.1"/>
    <property type="molecule type" value="Genomic_DNA"/>
</dbReference>
<evidence type="ECO:0000313" key="1">
    <source>
        <dbReference type="EMBL" id="KAG7374214.1"/>
    </source>
</evidence>
<accession>A0A9K3M5H1</accession>
<name>A0A9K3M5H1_9STRA</name>
<sequence>MHAPAGYHYLSETNDNPAIPAREVMCSATEAELAGTLHNCKKAYSIRVCLEELGYPQGPTPITDNSIAVGIANDIVKQKRCLL</sequence>
<dbReference type="AlphaFoldDB" id="A0A9K3M5H1"/>
<gene>
    <name evidence="1" type="ORF">IV203_013309</name>
</gene>
<keyword evidence="2" id="KW-1185">Reference proteome</keyword>
<evidence type="ECO:0000313" key="2">
    <source>
        <dbReference type="Proteomes" id="UP000693970"/>
    </source>
</evidence>
<organism evidence="1 2">
    <name type="scientific">Nitzschia inconspicua</name>
    <dbReference type="NCBI Taxonomy" id="303405"/>
    <lineage>
        <taxon>Eukaryota</taxon>
        <taxon>Sar</taxon>
        <taxon>Stramenopiles</taxon>
        <taxon>Ochrophyta</taxon>
        <taxon>Bacillariophyta</taxon>
        <taxon>Bacillariophyceae</taxon>
        <taxon>Bacillariophycidae</taxon>
        <taxon>Bacillariales</taxon>
        <taxon>Bacillariaceae</taxon>
        <taxon>Nitzschia</taxon>
    </lineage>
</organism>
<dbReference type="Proteomes" id="UP000693970">
    <property type="component" value="Unassembled WGS sequence"/>
</dbReference>
<reference evidence="1" key="1">
    <citation type="journal article" date="2021" name="Sci. Rep.">
        <title>Diploid genomic architecture of Nitzschia inconspicua, an elite biomass production diatom.</title>
        <authorList>
            <person name="Oliver A."/>
            <person name="Podell S."/>
            <person name="Pinowska A."/>
            <person name="Traller J.C."/>
            <person name="Smith S.R."/>
            <person name="McClure R."/>
            <person name="Beliaev A."/>
            <person name="Bohutskyi P."/>
            <person name="Hill E.A."/>
            <person name="Rabines A."/>
            <person name="Zheng H."/>
            <person name="Allen L.Z."/>
            <person name="Kuo A."/>
            <person name="Grigoriev I.V."/>
            <person name="Allen A.E."/>
            <person name="Hazlebeck D."/>
            <person name="Allen E.E."/>
        </authorList>
    </citation>
    <scope>NUCLEOTIDE SEQUENCE</scope>
    <source>
        <strain evidence="1">Hildebrandi</strain>
    </source>
</reference>
<comment type="caution">
    <text evidence="1">The sequence shown here is derived from an EMBL/GenBank/DDBJ whole genome shotgun (WGS) entry which is preliminary data.</text>
</comment>
<reference evidence="1" key="2">
    <citation type="submission" date="2021-04" db="EMBL/GenBank/DDBJ databases">
        <authorList>
            <person name="Podell S."/>
        </authorList>
    </citation>
    <scope>NUCLEOTIDE SEQUENCE</scope>
    <source>
        <strain evidence="1">Hildebrandi</strain>
    </source>
</reference>
<dbReference type="OrthoDB" id="53191at2759"/>
<proteinExistence type="predicted"/>
<protein>
    <submittedName>
        <fullName evidence="1">Uncharacterized protein</fullName>
    </submittedName>
</protein>